<evidence type="ECO:0000256" key="1">
    <source>
        <dbReference type="ARBA" id="ARBA00022729"/>
    </source>
</evidence>
<proteinExistence type="predicted"/>
<dbReference type="AlphaFoldDB" id="A0A1M6CPE4"/>
<organism evidence="5 6">
    <name type="scientific">Palleronia salina</name>
    <dbReference type="NCBI Taxonomy" id="313368"/>
    <lineage>
        <taxon>Bacteria</taxon>
        <taxon>Pseudomonadati</taxon>
        <taxon>Pseudomonadota</taxon>
        <taxon>Alphaproteobacteria</taxon>
        <taxon>Rhodobacterales</taxon>
        <taxon>Roseobacteraceae</taxon>
        <taxon>Palleronia</taxon>
    </lineage>
</organism>
<dbReference type="STRING" id="313368.SAMN04488012_102115"/>
<dbReference type="PANTHER" id="PTHR30570:SF1">
    <property type="entry name" value="PHOSPHATE-BINDING PROTEIN PSTS"/>
    <property type="match status" value="1"/>
</dbReference>
<feature type="signal peptide" evidence="3">
    <location>
        <begin position="1"/>
        <end position="21"/>
    </location>
</feature>
<dbReference type="EMBL" id="FQZA01000002">
    <property type="protein sequence ID" value="SHI62925.1"/>
    <property type="molecule type" value="Genomic_DNA"/>
</dbReference>
<dbReference type="InterPro" id="IPR036737">
    <property type="entry name" value="OmpA-like_sf"/>
</dbReference>
<gene>
    <name evidence="5" type="ORF">SAMN04488012_102115</name>
</gene>
<dbReference type="PROSITE" id="PS51123">
    <property type="entry name" value="OMPA_2"/>
    <property type="match status" value="1"/>
</dbReference>
<dbReference type="GO" id="GO:0016020">
    <property type="term" value="C:membrane"/>
    <property type="evidence" value="ECO:0007669"/>
    <property type="project" value="UniProtKB-UniRule"/>
</dbReference>
<dbReference type="InterPro" id="IPR006665">
    <property type="entry name" value="OmpA-like"/>
</dbReference>
<dbReference type="SUPFAM" id="SSF103088">
    <property type="entry name" value="OmpA-like"/>
    <property type="match status" value="1"/>
</dbReference>
<dbReference type="SUPFAM" id="SSF53850">
    <property type="entry name" value="Periplasmic binding protein-like II"/>
    <property type="match status" value="1"/>
</dbReference>
<dbReference type="Pfam" id="PF12849">
    <property type="entry name" value="PBP_like_2"/>
    <property type="match status" value="1"/>
</dbReference>
<dbReference type="Proteomes" id="UP000184040">
    <property type="component" value="Unassembled WGS sequence"/>
</dbReference>
<dbReference type="PANTHER" id="PTHR30570">
    <property type="entry name" value="PERIPLASMIC PHOSPHATE BINDING COMPONENT OF PHOSPHATE ABC TRANSPORTER"/>
    <property type="match status" value="1"/>
</dbReference>
<evidence type="ECO:0000313" key="6">
    <source>
        <dbReference type="Proteomes" id="UP000184040"/>
    </source>
</evidence>
<reference evidence="5 6" key="1">
    <citation type="submission" date="2016-11" db="EMBL/GenBank/DDBJ databases">
        <authorList>
            <person name="Jaros S."/>
            <person name="Januszkiewicz K."/>
            <person name="Wedrychowicz H."/>
        </authorList>
    </citation>
    <scope>NUCLEOTIDE SEQUENCE [LARGE SCALE GENOMIC DNA]</scope>
    <source>
        <strain evidence="5 6">DSM 26892</strain>
    </source>
</reference>
<feature type="domain" description="OmpA-like" evidence="4">
    <location>
        <begin position="397"/>
        <end position="517"/>
    </location>
</feature>
<evidence type="ECO:0000256" key="2">
    <source>
        <dbReference type="PROSITE-ProRule" id="PRU00473"/>
    </source>
</evidence>
<dbReference type="Gene3D" id="3.40.190.10">
    <property type="entry name" value="Periplasmic binding protein-like II"/>
    <property type="match status" value="2"/>
</dbReference>
<dbReference type="InterPro" id="IPR024370">
    <property type="entry name" value="PBP_domain"/>
</dbReference>
<name>A0A1M6CPE4_9RHOB</name>
<accession>A0A1M6CPE4</accession>
<dbReference type="InterPro" id="IPR050811">
    <property type="entry name" value="Phosphate_ABC_transporter"/>
</dbReference>
<dbReference type="Pfam" id="PF00691">
    <property type="entry name" value="OmpA"/>
    <property type="match status" value="1"/>
</dbReference>
<evidence type="ECO:0000259" key="4">
    <source>
        <dbReference type="PROSITE" id="PS51123"/>
    </source>
</evidence>
<feature type="chain" id="PRO_5013019834" evidence="3">
    <location>
        <begin position="22"/>
        <end position="517"/>
    </location>
</feature>
<evidence type="ECO:0000256" key="3">
    <source>
        <dbReference type="SAM" id="SignalP"/>
    </source>
</evidence>
<sequence>MIFACAWMLAILAIVTAPARADDVTLSARDGSLSIDGTLLGFDGEFYRVDTEYGELTLDGSGVTCDGPGCPDLLNFVARLRISGSASVGTTLLPILLETFAVRNGYDVAREDQGDGGLTYLLSERRSDDPSGEFIFNLNSSDEGFADLIADEADLVISRRAVSRDEAVLARQAGRGTLTDPGRSRILALDAIVPVVAVENPLPDITLEDLRGIVTGRLTDWAELGQEPGPIVLHITRPSTGLFQSFMRRVLRRESVALPDGTVVHDDDGTLVSEVSDDPLALGLVAFSDIGNAQPVDLRGPCGRLSAANAMALKSEDYPLTTPIFLYTPARRLPRLARDFLAYANSPAAQAVIARAGFVDQFPQAVSLDAQGARLANAIRNAGTEVSLSDLKDMIATLEGRSRLTISFRFEGGSTLLDAQSRSNVALLAEALERGLFDDRRLTFAGFSDGTGDAVANRRLSRDRAEVVRDAVRTAARTMDPSRITLDVAGFGEALPMACDDVEWGRGVNRRVEVWLD</sequence>
<protein>
    <submittedName>
        <fullName evidence="5">Phosphate ABC transporter substrate-binding protein, PhoT family</fullName>
    </submittedName>
</protein>
<keyword evidence="6" id="KW-1185">Reference proteome</keyword>
<dbReference type="CDD" id="cd07185">
    <property type="entry name" value="OmpA_C-like"/>
    <property type="match status" value="1"/>
</dbReference>
<evidence type="ECO:0000313" key="5">
    <source>
        <dbReference type="EMBL" id="SHI62925.1"/>
    </source>
</evidence>
<dbReference type="Gene3D" id="3.30.1330.60">
    <property type="entry name" value="OmpA-like domain"/>
    <property type="match status" value="1"/>
</dbReference>
<keyword evidence="2" id="KW-0472">Membrane</keyword>
<keyword evidence="1 3" id="KW-0732">Signal</keyword>